<evidence type="ECO:0008006" key="3">
    <source>
        <dbReference type="Google" id="ProtNLM"/>
    </source>
</evidence>
<organism evidence="1 2">
    <name type="scientific">Nonomuraea coxensis DSM 45129</name>
    <dbReference type="NCBI Taxonomy" id="1122611"/>
    <lineage>
        <taxon>Bacteria</taxon>
        <taxon>Bacillati</taxon>
        <taxon>Actinomycetota</taxon>
        <taxon>Actinomycetes</taxon>
        <taxon>Streptosporangiales</taxon>
        <taxon>Streptosporangiaceae</taxon>
        <taxon>Nonomuraea</taxon>
    </lineage>
</organism>
<protein>
    <recommendedName>
        <fullName evidence="3">Peptide maturation system protein</fullName>
    </recommendedName>
</protein>
<dbReference type="Proteomes" id="UP000824681">
    <property type="component" value="Chromosome"/>
</dbReference>
<reference evidence="1 2" key="1">
    <citation type="journal article" date="2021" name="ACS Chem. Biol.">
        <title>Genomic-Led Discovery of a Novel Glycopeptide Antibiotic by Nonomuraea coxensis DSM 45129.</title>
        <authorList>
            <person name="Yushchuk O."/>
            <person name="Vior N.M."/>
            <person name="Andreo-Vidal A."/>
            <person name="Berini F."/>
            <person name="Ruckert C."/>
            <person name="Busche T."/>
            <person name="Binda E."/>
            <person name="Kalinowski J."/>
            <person name="Truman A.W."/>
            <person name="Marinelli F."/>
        </authorList>
    </citation>
    <scope>NUCLEOTIDE SEQUENCE [LARGE SCALE GENOMIC DNA]</scope>
    <source>
        <strain evidence="1 2">DSM 45129</strain>
    </source>
</reference>
<dbReference type="RefSeq" id="WP_020539768.1">
    <property type="nucleotide sequence ID" value="NZ_CP068985.1"/>
</dbReference>
<gene>
    <name evidence="1" type="ORF">Nocox_19205</name>
</gene>
<accession>A0ABX8U1A8</accession>
<sequence length="334" mass="34817">MTGSAFAQALESGVELLRSLPRRRSAVPAARAAARDWAARHPAVAAQLVVDERPGTPVVDYDLLLDHPGGGTVAVTAPAEDGVPWLVDHSTHWAAGQLVSVDGVHVSVSQALTMLRTLSRGDVSPYQEIVDQCLLAAALEEAGDDGAPVSAAELQATADAFRRGRGLHDRAATLAWMAAAGMSGEQFESYLGGIARRRRFRAGKEAELAPGHLAAHRADFARVRAIWVTGPEKVVAGGAGELAGAAAAYEEAVVTVGTRREHELPEALRGAAPGDVVGPVPLGPPPASGFLTGAVLSRTAVEDDPETLAAAGRAAFGRWLAERRASASVEWHWA</sequence>
<name>A0ABX8U1A8_9ACTN</name>
<evidence type="ECO:0000313" key="2">
    <source>
        <dbReference type="Proteomes" id="UP000824681"/>
    </source>
</evidence>
<dbReference type="NCBIfam" id="TIGR04500">
    <property type="entry name" value="PpiC_rel_mature"/>
    <property type="match status" value="1"/>
</dbReference>
<dbReference type="InterPro" id="IPR030985">
    <property type="entry name" value="PpiC-rel_mature"/>
</dbReference>
<keyword evidence="2" id="KW-1185">Reference proteome</keyword>
<evidence type="ECO:0000313" key="1">
    <source>
        <dbReference type="EMBL" id="QYC41450.1"/>
    </source>
</evidence>
<proteinExistence type="predicted"/>
<dbReference type="EMBL" id="CP068985">
    <property type="protein sequence ID" value="QYC41450.1"/>
    <property type="molecule type" value="Genomic_DNA"/>
</dbReference>